<reference evidence="2" key="1">
    <citation type="submission" date="2023-06" db="EMBL/GenBank/DDBJ databases">
        <title>Survivors Of The Sea: Transcriptome response of Skeletonema marinoi to long-term dormancy.</title>
        <authorList>
            <person name="Pinder M.I.M."/>
            <person name="Kourtchenko O."/>
            <person name="Robertson E.K."/>
            <person name="Larsson T."/>
            <person name="Maumus F."/>
            <person name="Osuna-Cruz C.M."/>
            <person name="Vancaester E."/>
            <person name="Stenow R."/>
            <person name="Vandepoele K."/>
            <person name="Ploug H."/>
            <person name="Bruchert V."/>
            <person name="Godhe A."/>
            <person name="Topel M."/>
        </authorList>
    </citation>
    <scope>NUCLEOTIDE SEQUENCE</scope>
    <source>
        <strain evidence="2">R05AC</strain>
    </source>
</reference>
<dbReference type="EMBL" id="JATAAI010000011">
    <property type="protein sequence ID" value="KAK1742429.1"/>
    <property type="molecule type" value="Genomic_DNA"/>
</dbReference>
<dbReference type="AlphaFoldDB" id="A0AAD8YBB7"/>
<evidence type="ECO:0000313" key="2">
    <source>
        <dbReference type="EMBL" id="KAK1742429.1"/>
    </source>
</evidence>
<accession>A0AAD8YBB7</accession>
<sequence length="90" mass="9819">MRIISLTLALALLVPSVHARVGTGTVPQSHHDHSLLRRRLDGAELPLADKSIVNGANIDVVQLPKWNDVETPFMSMASPSDTSKTHKDEN</sequence>
<proteinExistence type="predicted"/>
<evidence type="ECO:0000256" key="1">
    <source>
        <dbReference type="SAM" id="SignalP"/>
    </source>
</evidence>
<comment type="caution">
    <text evidence="2">The sequence shown here is derived from an EMBL/GenBank/DDBJ whole genome shotgun (WGS) entry which is preliminary data.</text>
</comment>
<evidence type="ECO:0000313" key="3">
    <source>
        <dbReference type="Proteomes" id="UP001224775"/>
    </source>
</evidence>
<gene>
    <name evidence="2" type="ORF">QTG54_006994</name>
</gene>
<protein>
    <recommendedName>
        <fullName evidence="4">RxLR effector protein</fullName>
    </recommendedName>
</protein>
<feature type="signal peptide" evidence="1">
    <location>
        <begin position="1"/>
        <end position="19"/>
    </location>
</feature>
<name>A0AAD8YBB7_9STRA</name>
<keyword evidence="1" id="KW-0732">Signal</keyword>
<dbReference type="Proteomes" id="UP001224775">
    <property type="component" value="Unassembled WGS sequence"/>
</dbReference>
<organism evidence="2 3">
    <name type="scientific">Skeletonema marinoi</name>
    <dbReference type="NCBI Taxonomy" id="267567"/>
    <lineage>
        <taxon>Eukaryota</taxon>
        <taxon>Sar</taxon>
        <taxon>Stramenopiles</taxon>
        <taxon>Ochrophyta</taxon>
        <taxon>Bacillariophyta</taxon>
        <taxon>Coscinodiscophyceae</taxon>
        <taxon>Thalassiosirophycidae</taxon>
        <taxon>Thalassiosirales</taxon>
        <taxon>Skeletonemataceae</taxon>
        <taxon>Skeletonema</taxon>
        <taxon>Skeletonema marinoi-dohrnii complex</taxon>
    </lineage>
</organism>
<evidence type="ECO:0008006" key="4">
    <source>
        <dbReference type="Google" id="ProtNLM"/>
    </source>
</evidence>
<feature type="chain" id="PRO_5042089144" description="RxLR effector protein" evidence="1">
    <location>
        <begin position="20"/>
        <end position="90"/>
    </location>
</feature>
<keyword evidence="3" id="KW-1185">Reference proteome</keyword>